<name>A0A8J4TAE1_CLAMG</name>
<gene>
    <name evidence="2" type="primary">znf280d</name>
    <name evidence="2" type="ORF">DAT39_022839</name>
</gene>
<feature type="region of interest" description="Disordered" evidence="1">
    <location>
        <begin position="1"/>
        <end position="21"/>
    </location>
</feature>
<dbReference type="AlphaFoldDB" id="A0A8J4TAE1"/>
<evidence type="ECO:0000256" key="1">
    <source>
        <dbReference type="SAM" id="MobiDB-lite"/>
    </source>
</evidence>
<protein>
    <submittedName>
        <fullName evidence="2">Zinc finger protein</fullName>
    </submittedName>
</protein>
<comment type="caution">
    <text evidence="2">The sequence shown here is derived from an EMBL/GenBank/DDBJ whole genome shotgun (WGS) entry which is preliminary data.</text>
</comment>
<evidence type="ECO:0000313" key="3">
    <source>
        <dbReference type="Proteomes" id="UP000727407"/>
    </source>
</evidence>
<dbReference type="Proteomes" id="UP000727407">
    <property type="component" value="Unassembled WGS sequence"/>
</dbReference>
<accession>A0A8J4TAE1</accession>
<proteinExistence type="predicted"/>
<sequence>MEWHLVRPRSPSPRMEQEGVAGDRVTPVVKTPATTASSALRLAWGLRPLTRTLLDRYADDLRLLAHSGSAAVALRR</sequence>
<keyword evidence="3" id="KW-1185">Reference proteome</keyword>
<dbReference type="EMBL" id="QNUK01001297">
    <property type="protein sequence ID" value="KAF5884556.1"/>
    <property type="molecule type" value="Genomic_DNA"/>
</dbReference>
<feature type="non-terminal residue" evidence="2">
    <location>
        <position position="76"/>
    </location>
</feature>
<organism evidence="2 3">
    <name type="scientific">Clarias magur</name>
    <name type="common">Asian catfish</name>
    <name type="synonym">Macropteronotus magur</name>
    <dbReference type="NCBI Taxonomy" id="1594786"/>
    <lineage>
        <taxon>Eukaryota</taxon>
        <taxon>Metazoa</taxon>
        <taxon>Chordata</taxon>
        <taxon>Craniata</taxon>
        <taxon>Vertebrata</taxon>
        <taxon>Euteleostomi</taxon>
        <taxon>Actinopterygii</taxon>
        <taxon>Neopterygii</taxon>
        <taxon>Teleostei</taxon>
        <taxon>Ostariophysi</taxon>
        <taxon>Siluriformes</taxon>
        <taxon>Clariidae</taxon>
        <taxon>Clarias</taxon>
    </lineage>
</organism>
<reference evidence="2" key="1">
    <citation type="submission" date="2020-07" db="EMBL/GenBank/DDBJ databases">
        <title>Clarias magur genome sequencing, assembly and annotation.</title>
        <authorList>
            <person name="Kushwaha B."/>
            <person name="Kumar R."/>
            <person name="Das P."/>
            <person name="Joshi C.G."/>
            <person name="Kumar D."/>
            <person name="Nagpure N.S."/>
            <person name="Pandey M."/>
            <person name="Agarwal S."/>
            <person name="Srivastava S."/>
            <person name="Singh M."/>
            <person name="Sahoo L."/>
            <person name="Jayasankar P."/>
            <person name="Meher P.K."/>
            <person name="Koringa P.G."/>
            <person name="Iquebal M.A."/>
            <person name="Das S.P."/>
            <person name="Bit A."/>
            <person name="Patnaik S."/>
            <person name="Patel N."/>
            <person name="Shah T.M."/>
            <person name="Hinsu A."/>
            <person name="Jena J.K."/>
        </authorList>
    </citation>
    <scope>NUCLEOTIDE SEQUENCE</scope>
    <source>
        <strain evidence="2">CIFAMagur01</strain>
        <tissue evidence="2">Testis</tissue>
    </source>
</reference>
<evidence type="ECO:0000313" key="2">
    <source>
        <dbReference type="EMBL" id="KAF5884556.1"/>
    </source>
</evidence>